<dbReference type="InterPro" id="IPR050552">
    <property type="entry name" value="LacD_aldolase"/>
</dbReference>
<dbReference type="Gene3D" id="3.20.20.70">
    <property type="entry name" value="Aldolase class I"/>
    <property type="match status" value="1"/>
</dbReference>
<dbReference type="SMART" id="SM01133">
    <property type="entry name" value="DeoC"/>
    <property type="match status" value="1"/>
</dbReference>
<dbReference type="AlphaFoldDB" id="A0A399FDK6"/>
<evidence type="ECO:0000256" key="3">
    <source>
        <dbReference type="ARBA" id="ARBA00008679"/>
    </source>
</evidence>
<dbReference type="SUPFAM" id="SSF51569">
    <property type="entry name" value="Aldolase"/>
    <property type="match status" value="1"/>
</dbReference>
<dbReference type="GO" id="GO:1902777">
    <property type="term" value="P:6-sulfoquinovose(1-) catabolic process"/>
    <property type="evidence" value="ECO:0007669"/>
    <property type="project" value="TreeGrafter"/>
</dbReference>
<dbReference type="InterPro" id="IPR005927">
    <property type="entry name" value="Tag_1.6-dipho_adolase"/>
</dbReference>
<dbReference type="Proteomes" id="UP000266178">
    <property type="component" value="Unassembled WGS sequence"/>
</dbReference>
<reference evidence="7 8" key="1">
    <citation type="submission" date="2018-08" db="EMBL/GenBank/DDBJ databases">
        <title>Meiothermus granaticius genome AF-68 sequencing project.</title>
        <authorList>
            <person name="Da Costa M.S."/>
            <person name="Albuquerque L."/>
            <person name="Raposo P."/>
            <person name="Froufe H.J.C."/>
            <person name="Barroso C.S."/>
            <person name="Egas C."/>
        </authorList>
    </citation>
    <scope>NUCLEOTIDE SEQUENCE [LARGE SCALE GENOMIC DNA]</scope>
    <source>
        <strain evidence="7 8">AF-68</strain>
    </source>
</reference>
<comment type="pathway">
    <text evidence="2">Carbohydrate metabolism; D-tagatose 6-phosphate degradation; D-glyceraldehyde 3-phosphate and glycerone phosphate from D-tagatose 6-phosphate: step 2/2.</text>
</comment>
<keyword evidence="6 7" id="KW-0456">Lyase</keyword>
<protein>
    <recommendedName>
        <fullName evidence="4">tagatose-bisphosphate aldolase</fullName>
        <ecNumber evidence="4">4.1.2.40</ecNumber>
    </recommendedName>
</protein>
<evidence type="ECO:0000256" key="4">
    <source>
        <dbReference type="ARBA" id="ARBA00012905"/>
    </source>
</evidence>
<dbReference type="PANTHER" id="PTHR39340">
    <property type="entry name" value="SULFOFRUCTOSEPHOSPHATE ALDOLASE"/>
    <property type="match status" value="1"/>
</dbReference>
<dbReference type="EMBL" id="QWLB01000002">
    <property type="protein sequence ID" value="RIH93886.1"/>
    <property type="molecule type" value="Genomic_DNA"/>
</dbReference>
<dbReference type="UniPathway" id="UPA00704">
    <property type="reaction ID" value="UER00716"/>
</dbReference>
<sequence>MAQMSKGKYTNIQACADQKGVIAAAAMDQRGSLRQAIAKARGGEVSDAELLEFKTAVTKILTPHASAILMDVEYGLPAIEARAPGTGVLLAYEKSGYDTNVKGRLPDLLPEWSVRRLVEAGANAIKILLYYNPFDDPHINRIKHAYIERIGAECAGLDVPFFLEPIAYDDNLGNEKGFEFAKVKPKYVAAYMEEFSKERYGVDVLKVELPFNITFVEGTSAFGGTAAYTRAQALADLKATASAAGKPFIYLSAGVSDAVFRESLELAAEAGVPFSGVLCGRATWQDGIPAYAKQGVQALEDWLADRGVQNIESLNQVLAKAAKPWWTIYGAEPVVG</sequence>
<organism evidence="7 8">
    <name type="scientific">Meiothermus granaticius NBRC 107808</name>
    <dbReference type="NCBI Taxonomy" id="1227551"/>
    <lineage>
        <taxon>Bacteria</taxon>
        <taxon>Thermotogati</taxon>
        <taxon>Deinococcota</taxon>
        <taxon>Deinococci</taxon>
        <taxon>Thermales</taxon>
        <taxon>Thermaceae</taxon>
        <taxon>Meiothermus</taxon>
    </lineage>
</organism>
<dbReference type="GO" id="GO:0009024">
    <property type="term" value="F:tagatose-6-phosphate kinase activity"/>
    <property type="evidence" value="ECO:0007669"/>
    <property type="project" value="InterPro"/>
</dbReference>
<dbReference type="EC" id="4.1.2.40" evidence="4"/>
<comment type="catalytic activity">
    <reaction evidence="1">
        <text>D-tagatofuranose 1,6-bisphosphate = D-glyceraldehyde 3-phosphate + dihydroxyacetone phosphate</text>
        <dbReference type="Rhea" id="RHEA:22948"/>
        <dbReference type="ChEBI" id="CHEBI:57642"/>
        <dbReference type="ChEBI" id="CHEBI:58694"/>
        <dbReference type="ChEBI" id="CHEBI:59776"/>
        <dbReference type="EC" id="4.1.2.40"/>
    </reaction>
</comment>
<accession>A0A399FDK6</accession>
<keyword evidence="8" id="KW-1185">Reference proteome</keyword>
<evidence type="ECO:0000256" key="1">
    <source>
        <dbReference type="ARBA" id="ARBA00000567"/>
    </source>
</evidence>
<evidence type="ECO:0000256" key="5">
    <source>
        <dbReference type="ARBA" id="ARBA00022736"/>
    </source>
</evidence>
<dbReference type="GO" id="GO:0009025">
    <property type="term" value="F:tagatose-bisphosphate aldolase activity"/>
    <property type="evidence" value="ECO:0007669"/>
    <property type="project" value="UniProtKB-EC"/>
</dbReference>
<dbReference type="OrthoDB" id="106309at2"/>
<comment type="similarity">
    <text evidence="3">Belongs to the aldolase LacD family.</text>
</comment>
<dbReference type="HAMAP" id="MF_00734">
    <property type="entry name" value="LacD"/>
    <property type="match status" value="1"/>
</dbReference>
<proteinExistence type="inferred from homology"/>
<evidence type="ECO:0000256" key="6">
    <source>
        <dbReference type="ARBA" id="ARBA00023239"/>
    </source>
</evidence>
<dbReference type="NCBIfam" id="NF009498">
    <property type="entry name" value="PRK12858.1"/>
    <property type="match status" value="1"/>
</dbReference>
<dbReference type="GO" id="GO:2001059">
    <property type="term" value="P:D-tagatose 6-phosphate catabolic process"/>
    <property type="evidence" value="ECO:0007669"/>
    <property type="project" value="UniProtKB-UniPathway"/>
</dbReference>
<evidence type="ECO:0000313" key="8">
    <source>
        <dbReference type="Proteomes" id="UP000266178"/>
    </source>
</evidence>
<name>A0A399FDK6_9DEIN</name>
<dbReference type="PANTHER" id="PTHR39340:SF1">
    <property type="entry name" value="SULFOFRUCTOSEPHOSPHATE ALDOLASE"/>
    <property type="match status" value="1"/>
</dbReference>
<keyword evidence="5" id="KW-0423">Lactose metabolism</keyword>
<dbReference type="Pfam" id="PF01791">
    <property type="entry name" value="DeoC"/>
    <property type="match status" value="1"/>
</dbReference>
<evidence type="ECO:0000256" key="2">
    <source>
        <dbReference type="ARBA" id="ARBA00005191"/>
    </source>
</evidence>
<dbReference type="InterPro" id="IPR002915">
    <property type="entry name" value="DeoC/FbaB/LacD_aldolase"/>
</dbReference>
<dbReference type="InterPro" id="IPR013785">
    <property type="entry name" value="Aldolase_TIM"/>
</dbReference>
<dbReference type="GO" id="GO:0019512">
    <property type="term" value="P:lactose catabolic process via tagatose-6-phosphate"/>
    <property type="evidence" value="ECO:0007669"/>
    <property type="project" value="InterPro"/>
</dbReference>
<dbReference type="GO" id="GO:0061595">
    <property type="term" value="F:6-deoxy-6-sulfofructose-1-phosphate aldolase activity"/>
    <property type="evidence" value="ECO:0007669"/>
    <property type="project" value="TreeGrafter"/>
</dbReference>
<gene>
    <name evidence="7" type="primary">lacD</name>
    <name evidence="7" type="ORF">Mgrana_00235</name>
</gene>
<evidence type="ECO:0000313" key="7">
    <source>
        <dbReference type="EMBL" id="RIH93886.1"/>
    </source>
</evidence>
<comment type="caution">
    <text evidence="7">The sequence shown here is derived from an EMBL/GenBank/DDBJ whole genome shotgun (WGS) entry which is preliminary data.</text>
</comment>